<dbReference type="SMART" id="SM00133">
    <property type="entry name" value="S_TK_X"/>
    <property type="match status" value="1"/>
</dbReference>
<dbReference type="Pfam" id="PF00780">
    <property type="entry name" value="CNH"/>
    <property type="match status" value="1"/>
</dbReference>
<dbReference type="InterPro" id="IPR001849">
    <property type="entry name" value="PH_domain"/>
</dbReference>
<sequence length="1650" mass="186700">MSAKVRLKKLEQLLLDGPRHNGTCLSVETLLDVLVCLYNECCNSPLKREKHVTDFLDWVKPFTTTVKEMRLHRDDFEMLKVIGRGAFGEVAVVKMKETERVYAMKILNKWEMLKRAETACFREERNVLVNGDSQWITALHYAFQDDNYLYLVMDYYVGGDLLTLLSKFEDRLPEDMARFYVAEMVLAVHSIHQHNYVHRDIKPDNVLLDVNGHIRLADFGSCLKMMKDGTVQSSVAVGTPDYISPEILQAMEDGMGRYGPECDWWSLGVCMYEMLYGETPFYAESLVETYGKIMNHEERFQFPSSVSDVSEDAKDLIQKLLCSRDRRLGLNGISDFKNHPFFKGIDWEHIRSMEAPYIPDVSSPSDTSNFDVDDDVLKNPEIAPPTSHTGFTGQHLPFVGFTYTTESCFSDGGSAGLGGREAGGVRVGEEGGEAGQDVEVFEKRIRRLEQEKLELNRKLQESTLALQAPGGGSGGTLSRDKEMKKLNEEIERLKKKLTDSDRLEQQLEDAVTLRQDYESSASKLKALEKQVKALRQEKDEIHKQLLDALERLRSQTKELKEAHSQRKLALQQFSELSERMAELRSSKQKLSRQLRDKEEEMDAVSQKMDAMRQEIRKTEKARKELESQLEEARAEASKEKKLREHSEVYSKQLESELEMLKVKQGRSTGRSTAGSPESQQELTRVKSELDKKALFYEEEQLRREASHTSELKSLRKELQDSEGQQLTMHKELMVLKDKLEKTKRDRQVESEEALGAVKEKYERERSILTEENLKLTSEADKLASFVDKLTDQNRQLEDELQEVASKKDSVAHWEAQIAEIIQWVSDEKDARGYLQALASKMTEELESLRSSNLGSRTLDPLWKVRRSQKLDMSARLELQSALEAEIRAKQLVQDELRKVKASNISYERSVWGPQQRRWRRVCAAFSAGSTGMKLPDFHDSIFEYFNTSPLAHDLTFRVSESLSISFTLSASFELRQRPHHPLPHHRPKAHQLSIKTFSSPTQCTHCTSLMVGFIRQGYACEVCSFICHVSCKDHAPLVCPIPAEQAKRPLGIDVQRGIGTAYKGYVRIPKPTGVRRGWQKVYAVVCDCKLFLYEIPEGKTTQPGVAASLVLDLRDEEFSVNSVLASDVIHATRKDVPCIFMQSGAGRSGSLLVLADSEVEKRRWVGVLESLQNILSKNRLKNRQVHFLQEAYDSSLPAIKTTLSAAIIDRERIALGTEDGLYVVEITRDVIVRASDSKKVYQIDLIPKEKMVALLCGRTRQVHLQPWAVLDGVEGSFDIKLTETKGCQALCTGVLRPGGPACLLAAVKRQVMCYEITRVKPHFRKLWEVQAPGLAQWLGMVRERLCMGYPSGFALLALQGESSPVSLVSPSDPSLAFLAHQPLDALHALEVGSSELLLCFSQLGIYVDPQGRRSRSLELMWPATPLACSSNSLYLSVYSEYGVDVFDIHTAEWVQTISLRKIRPLNIEGTLNLLGSEQPRLIYFNNSSSGELAIPETSDNSKKLMVRTRSKRKFLFKVPEEERLQQRREMLRDPELRSRMISNPTNFNHVAHMGPGDGMQVLMDLPLVLPYSSLDHSNTSSCLYSSSSSPLVTPHPSSFPLVTPPLPLVTPYPPPTLPLLTPLSSLHLVTLHILSPSVTSPTYSSFYCDN</sequence>
<keyword evidence="10" id="KW-0479">Metal-binding</keyword>
<evidence type="ECO:0000256" key="1">
    <source>
        <dbReference type="ARBA" id="ARBA00001946"/>
    </source>
</evidence>
<dbReference type="PROSITE" id="PS50219">
    <property type="entry name" value="CNH"/>
    <property type="match status" value="1"/>
</dbReference>
<evidence type="ECO:0000256" key="15">
    <source>
        <dbReference type="ARBA" id="ARBA00022840"/>
    </source>
</evidence>
<dbReference type="Pfam" id="PF00069">
    <property type="entry name" value="Pkinase"/>
    <property type="match status" value="1"/>
</dbReference>
<evidence type="ECO:0000256" key="14">
    <source>
        <dbReference type="ARBA" id="ARBA00022833"/>
    </source>
</evidence>
<dbReference type="GO" id="GO:0004674">
    <property type="term" value="F:protein serine/threonine kinase activity"/>
    <property type="evidence" value="ECO:0007669"/>
    <property type="project" value="UniProtKB-KW"/>
</dbReference>
<dbReference type="Ensembl" id="ENSGMOT00000047454.1">
    <property type="protein sequence ID" value="ENSGMOP00000046171.1"/>
    <property type="gene ID" value="ENSGMOG00000002898.2"/>
</dbReference>
<dbReference type="InterPro" id="IPR000095">
    <property type="entry name" value="CRIB_dom"/>
</dbReference>
<dbReference type="PROSITE" id="PS00108">
    <property type="entry name" value="PROTEIN_KINASE_ST"/>
    <property type="match status" value="1"/>
</dbReference>
<evidence type="ECO:0000256" key="4">
    <source>
        <dbReference type="ARBA" id="ARBA00005719"/>
    </source>
</evidence>
<dbReference type="EC" id="2.7.11.1" evidence="5"/>
<keyword evidence="16 21" id="KW-0175">Coiled coil</keyword>
<evidence type="ECO:0000259" key="23">
    <source>
        <dbReference type="PROSITE" id="PS50003"/>
    </source>
</evidence>
<keyword evidence="14" id="KW-0862">Zinc</keyword>
<feature type="region of interest" description="Disordered" evidence="22">
    <location>
        <begin position="662"/>
        <end position="684"/>
    </location>
</feature>
<feature type="binding site" evidence="20">
    <location>
        <position position="105"/>
    </location>
    <ligand>
        <name>ATP</name>
        <dbReference type="ChEBI" id="CHEBI:30616"/>
    </ligand>
</feature>
<dbReference type="InterPro" id="IPR001180">
    <property type="entry name" value="CNH_dom"/>
</dbReference>
<evidence type="ECO:0000259" key="26">
    <source>
        <dbReference type="PROSITE" id="PS50108"/>
    </source>
</evidence>
<dbReference type="SMART" id="SM00285">
    <property type="entry name" value="PBD"/>
    <property type="match status" value="1"/>
</dbReference>
<dbReference type="Pfam" id="PF00130">
    <property type="entry name" value="C1_1"/>
    <property type="match status" value="1"/>
</dbReference>
<organism evidence="29 30">
    <name type="scientific">Gadus morhua</name>
    <name type="common">Atlantic cod</name>
    <dbReference type="NCBI Taxonomy" id="8049"/>
    <lineage>
        <taxon>Eukaryota</taxon>
        <taxon>Metazoa</taxon>
        <taxon>Chordata</taxon>
        <taxon>Craniata</taxon>
        <taxon>Vertebrata</taxon>
        <taxon>Euteleostomi</taxon>
        <taxon>Actinopterygii</taxon>
        <taxon>Neopterygii</taxon>
        <taxon>Teleostei</taxon>
        <taxon>Neoteleostei</taxon>
        <taxon>Acanthomorphata</taxon>
        <taxon>Zeiogadaria</taxon>
        <taxon>Gadariae</taxon>
        <taxon>Gadiformes</taxon>
        <taxon>Gadoidei</taxon>
        <taxon>Gadidae</taxon>
        <taxon>Gadus</taxon>
    </lineage>
</organism>
<comment type="catalytic activity">
    <reaction evidence="19">
        <text>L-seryl-[protein] + ATP = O-phospho-L-seryl-[protein] + ADP + H(+)</text>
        <dbReference type="Rhea" id="RHEA:17989"/>
        <dbReference type="Rhea" id="RHEA-COMP:9863"/>
        <dbReference type="Rhea" id="RHEA-COMP:11604"/>
        <dbReference type="ChEBI" id="CHEBI:15378"/>
        <dbReference type="ChEBI" id="CHEBI:29999"/>
        <dbReference type="ChEBI" id="CHEBI:30616"/>
        <dbReference type="ChEBI" id="CHEBI:83421"/>
        <dbReference type="ChEBI" id="CHEBI:456216"/>
        <dbReference type="EC" id="2.7.11.1"/>
    </reaction>
</comment>
<evidence type="ECO:0000256" key="18">
    <source>
        <dbReference type="ARBA" id="ARBA00047899"/>
    </source>
</evidence>
<dbReference type="SUPFAM" id="SSF50729">
    <property type="entry name" value="PH domain-like"/>
    <property type="match status" value="1"/>
</dbReference>
<evidence type="ECO:0000259" key="28">
    <source>
        <dbReference type="PROSITE" id="PS51285"/>
    </source>
</evidence>
<dbReference type="SMART" id="SM00109">
    <property type="entry name" value="C1"/>
    <property type="match status" value="1"/>
</dbReference>
<feature type="coiled-coil region" evidence="21">
    <location>
        <begin position="704"/>
        <end position="806"/>
    </location>
</feature>
<dbReference type="Pfam" id="PF15796">
    <property type="entry name" value="KELK"/>
    <property type="match status" value="1"/>
</dbReference>
<dbReference type="GeneTree" id="ENSGT01030000234517"/>
<keyword evidence="30" id="KW-1185">Reference proteome</keyword>
<dbReference type="SMART" id="SM00220">
    <property type="entry name" value="S_TKc"/>
    <property type="match status" value="1"/>
</dbReference>
<evidence type="ECO:0000313" key="30">
    <source>
        <dbReference type="Proteomes" id="UP000694546"/>
    </source>
</evidence>
<dbReference type="PROSITE" id="PS50011">
    <property type="entry name" value="PROTEIN_KINASE_DOM"/>
    <property type="match status" value="1"/>
</dbReference>
<feature type="compositionally biased region" description="Basic and acidic residues" evidence="22">
    <location>
        <begin position="609"/>
        <end position="647"/>
    </location>
</feature>
<dbReference type="InterPro" id="IPR014930">
    <property type="entry name" value="Myotonic_dystrophy_kinase_coil"/>
</dbReference>
<evidence type="ECO:0000313" key="29">
    <source>
        <dbReference type="Ensembl" id="ENSGMOP00000046171.1"/>
    </source>
</evidence>
<dbReference type="PROSITE" id="PS50003">
    <property type="entry name" value="PH_DOMAIN"/>
    <property type="match status" value="1"/>
</dbReference>
<comment type="similarity">
    <text evidence="4">Belongs to the protein kinase superfamily. AGC Ser/Thr protein kinase family. DMPK subfamily.</text>
</comment>
<dbReference type="SUPFAM" id="SSF56112">
    <property type="entry name" value="Protein kinase-like (PK-like)"/>
    <property type="match status" value="1"/>
</dbReference>
<dbReference type="Pfam" id="PF00433">
    <property type="entry name" value="Pkinase_C"/>
    <property type="match status" value="1"/>
</dbReference>
<dbReference type="Gene3D" id="1.10.510.10">
    <property type="entry name" value="Transferase(Phosphotransferase) domain 1"/>
    <property type="match status" value="1"/>
</dbReference>
<keyword evidence="8" id="KW-0597">Phosphoprotein</keyword>
<feature type="domain" description="CNH" evidence="27">
    <location>
        <begin position="1199"/>
        <end position="1472"/>
    </location>
</feature>
<keyword evidence="11 20" id="KW-0547">Nucleotide-binding</keyword>
<dbReference type="SMART" id="SM00233">
    <property type="entry name" value="PH"/>
    <property type="match status" value="1"/>
</dbReference>
<feature type="domain" description="AGC-kinase C-terminal" evidence="28">
    <location>
        <begin position="343"/>
        <end position="413"/>
    </location>
</feature>
<dbReference type="InterPro" id="IPR031597">
    <property type="entry name" value="KELK"/>
</dbReference>
<evidence type="ECO:0000256" key="17">
    <source>
        <dbReference type="ARBA" id="ARBA00023273"/>
    </source>
</evidence>
<dbReference type="InterPro" id="IPR046349">
    <property type="entry name" value="C1-like_sf"/>
</dbReference>
<dbReference type="InterPro" id="IPR011009">
    <property type="entry name" value="Kinase-like_dom_sf"/>
</dbReference>
<keyword evidence="6" id="KW-0963">Cytoplasm</keyword>
<comment type="subcellular location">
    <subcellularLocation>
        <location evidence="3">Cell projection</location>
        <location evidence="3">Lamellipodium</location>
    </subcellularLocation>
    <subcellularLocation>
        <location evidence="2">Cytoplasm</location>
    </subcellularLocation>
</comment>
<dbReference type="PROSITE" id="PS50081">
    <property type="entry name" value="ZF_DAG_PE_2"/>
    <property type="match status" value="1"/>
</dbReference>
<evidence type="ECO:0000256" key="9">
    <source>
        <dbReference type="ARBA" id="ARBA00022679"/>
    </source>
</evidence>
<evidence type="ECO:0000259" key="27">
    <source>
        <dbReference type="PROSITE" id="PS50219"/>
    </source>
</evidence>
<evidence type="ECO:0000256" key="13">
    <source>
        <dbReference type="ARBA" id="ARBA00022777"/>
    </source>
</evidence>
<keyword evidence="17" id="KW-0966">Cell projection</keyword>
<evidence type="ECO:0000256" key="20">
    <source>
        <dbReference type="PROSITE-ProRule" id="PRU10141"/>
    </source>
</evidence>
<dbReference type="InterPro" id="IPR017892">
    <property type="entry name" value="Pkinase_C"/>
</dbReference>
<protein>
    <recommendedName>
        <fullName evidence="5">non-specific serine/threonine protein kinase</fullName>
        <ecNumber evidence="5">2.7.11.1</ecNumber>
    </recommendedName>
</protein>
<dbReference type="Gene3D" id="1.20.5.340">
    <property type="match status" value="1"/>
</dbReference>
<keyword evidence="13" id="KW-0418">Kinase</keyword>
<evidence type="ECO:0000256" key="7">
    <source>
        <dbReference type="ARBA" id="ARBA00022527"/>
    </source>
</evidence>
<comment type="cofactor">
    <cofactor evidence="1">
        <name>Mg(2+)</name>
        <dbReference type="ChEBI" id="CHEBI:18420"/>
    </cofactor>
</comment>
<evidence type="ECO:0000256" key="22">
    <source>
        <dbReference type="SAM" id="MobiDB-lite"/>
    </source>
</evidence>
<dbReference type="InterPro" id="IPR000961">
    <property type="entry name" value="AGC-kinase_C"/>
</dbReference>
<evidence type="ECO:0000256" key="11">
    <source>
        <dbReference type="ARBA" id="ARBA00022741"/>
    </source>
</evidence>
<name>A0A8C5BEZ0_GADMO</name>
<dbReference type="GO" id="GO:0030027">
    <property type="term" value="C:lamellipodium"/>
    <property type="evidence" value="ECO:0007669"/>
    <property type="project" value="UniProtKB-SubCell"/>
</dbReference>
<feature type="domain" description="Protein kinase" evidence="24">
    <location>
        <begin position="76"/>
        <end position="342"/>
    </location>
</feature>
<dbReference type="GO" id="GO:0008270">
    <property type="term" value="F:zinc ion binding"/>
    <property type="evidence" value="ECO:0007669"/>
    <property type="project" value="UniProtKB-KW"/>
</dbReference>
<keyword evidence="15 20" id="KW-0067">ATP-binding</keyword>
<dbReference type="Proteomes" id="UP000694546">
    <property type="component" value="Chromosome 21"/>
</dbReference>
<dbReference type="PANTHER" id="PTHR22988:SF34">
    <property type="entry name" value="SERINE_THREONINE-PROTEIN KINASE MRCK BETA"/>
    <property type="match status" value="1"/>
</dbReference>
<evidence type="ECO:0000256" key="21">
    <source>
        <dbReference type="SAM" id="Coils"/>
    </source>
</evidence>
<dbReference type="GO" id="GO:0005524">
    <property type="term" value="F:ATP binding"/>
    <property type="evidence" value="ECO:0007669"/>
    <property type="project" value="UniProtKB-UniRule"/>
</dbReference>
<dbReference type="InterPro" id="IPR050839">
    <property type="entry name" value="Rho-assoc_Ser/Thr_Kinase"/>
</dbReference>
<dbReference type="InterPro" id="IPR008271">
    <property type="entry name" value="Ser/Thr_kinase_AS"/>
</dbReference>
<reference evidence="29" key="1">
    <citation type="submission" date="2025-08" db="UniProtKB">
        <authorList>
            <consortium name="Ensembl"/>
        </authorList>
    </citation>
    <scope>IDENTIFICATION</scope>
</reference>
<dbReference type="InterPro" id="IPR011993">
    <property type="entry name" value="PH-like_dom_sf"/>
</dbReference>
<proteinExistence type="inferred from homology"/>
<dbReference type="PROSITE" id="PS00107">
    <property type="entry name" value="PROTEIN_KINASE_ATP"/>
    <property type="match status" value="1"/>
</dbReference>
<evidence type="ECO:0000256" key="3">
    <source>
        <dbReference type="ARBA" id="ARBA00004510"/>
    </source>
</evidence>
<feature type="region of interest" description="Disordered" evidence="22">
    <location>
        <begin position="584"/>
        <end position="647"/>
    </location>
</feature>
<reference evidence="29" key="2">
    <citation type="submission" date="2025-09" db="UniProtKB">
        <authorList>
            <consortium name="Ensembl"/>
        </authorList>
    </citation>
    <scope>IDENTIFICATION</scope>
</reference>
<evidence type="ECO:0000256" key="8">
    <source>
        <dbReference type="ARBA" id="ARBA00022553"/>
    </source>
</evidence>
<dbReference type="Gene3D" id="3.30.200.20">
    <property type="entry name" value="Phosphorylase Kinase, domain 1"/>
    <property type="match status" value="1"/>
</dbReference>
<dbReference type="InterPro" id="IPR000719">
    <property type="entry name" value="Prot_kinase_dom"/>
</dbReference>
<keyword evidence="9" id="KW-0808">Transferase</keyword>
<dbReference type="CDD" id="cd01243">
    <property type="entry name" value="PH_MRCK"/>
    <property type="match status" value="1"/>
</dbReference>
<feature type="domain" description="PH" evidence="23">
    <location>
        <begin position="1059"/>
        <end position="1173"/>
    </location>
</feature>
<evidence type="ECO:0000256" key="6">
    <source>
        <dbReference type="ARBA" id="ARBA00022490"/>
    </source>
</evidence>
<dbReference type="Pfam" id="PF25346">
    <property type="entry name" value="PH_MRCK"/>
    <property type="match status" value="1"/>
</dbReference>
<evidence type="ECO:0000256" key="12">
    <source>
        <dbReference type="ARBA" id="ARBA00022771"/>
    </source>
</evidence>
<dbReference type="GO" id="GO:0031032">
    <property type="term" value="P:actomyosin structure organization"/>
    <property type="evidence" value="ECO:0007669"/>
    <property type="project" value="TreeGrafter"/>
</dbReference>
<dbReference type="GO" id="GO:0005737">
    <property type="term" value="C:cytoplasm"/>
    <property type="evidence" value="ECO:0007669"/>
    <property type="project" value="UniProtKB-SubCell"/>
</dbReference>
<dbReference type="PANTHER" id="PTHR22988">
    <property type="entry name" value="MYOTONIC DYSTROPHY S/T KINASE-RELATED"/>
    <property type="match status" value="1"/>
</dbReference>
<evidence type="ECO:0000256" key="2">
    <source>
        <dbReference type="ARBA" id="ARBA00004496"/>
    </source>
</evidence>
<dbReference type="CDD" id="cd00132">
    <property type="entry name" value="CRIB"/>
    <property type="match status" value="1"/>
</dbReference>
<feature type="domain" description="Phorbol-ester/DAG-type" evidence="25">
    <location>
        <begin position="989"/>
        <end position="1039"/>
    </location>
</feature>
<feature type="compositionally biased region" description="Polar residues" evidence="22">
    <location>
        <begin position="665"/>
        <end position="682"/>
    </location>
</feature>
<dbReference type="PROSITE" id="PS50108">
    <property type="entry name" value="CRIB"/>
    <property type="match status" value="1"/>
</dbReference>
<evidence type="ECO:0000256" key="19">
    <source>
        <dbReference type="ARBA" id="ARBA00048679"/>
    </source>
</evidence>
<dbReference type="Gene3D" id="2.30.29.30">
    <property type="entry name" value="Pleckstrin-homology domain (PH domain)/Phosphotyrosine-binding domain (PTB)"/>
    <property type="match status" value="1"/>
</dbReference>
<evidence type="ECO:0000256" key="5">
    <source>
        <dbReference type="ARBA" id="ARBA00012513"/>
    </source>
</evidence>
<dbReference type="Pfam" id="PF08826">
    <property type="entry name" value="DMPK_coil"/>
    <property type="match status" value="1"/>
</dbReference>
<keyword evidence="12" id="KW-0863">Zinc-finger</keyword>
<dbReference type="Gene3D" id="3.30.60.20">
    <property type="match status" value="1"/>
</dbReference>
<evidence type="ECO:0000256" key="16">
    <source>
        <dbReference type="ARBA" id="ARBA00023054"/>
    </source>
</evidence>
<evidence type="ECO:0000256" key="10">
    <source>
        <dbReference type="ARBA" id="ARBA00022723"/>
    </source>
</evidence>
<dbReference type="SMART" id="SM00036">
    <property type="entry name" value="CNH"/>
    <property type="match status" value="1"/>
</dbReference>
<feature type="domain" description="CRIB" evidence="26">
    <location>
        <begin position="1541"/>
        <end position="1554"/>
    </location>
</feature>
<evidence type="ECO:0000259" key="24">
    <source>
        <dbReference type="PROSITE" id="PS50011"/>
    </source>
</evidence>
<evidence type="ECO:0000259" key="25">
    <source>
        <dbReference type="PROSITE" id="PS50081"/>
    </source>
</evidence>
<dbReference type="SUPFAM" id="SSF57889">
    <property type="entry name" value="Cysteine-rich domain"/>
    <property type="match status" value="1"/>
</dbReference>
<comment type="catalytic activity">
    <reaction evidence="18">
        <text>L-threonyl-[protein] + ATP = O-phospho-L-threonyl-[protein] + ADP + H(+)</text>
        <dbReference type="Rhea" id="RHEA:46608"/>
        <dbReference type="Rhea" id="RHEA-COMP:11060"/>
        <dbReference type="Rhea" id="RHEA-COMP:11605"/>
        <dbReference type="ChEBI" id="CHEBI:15378"/>
        <dbReference type="ChEBI" id="CHEBI:30013"/>
        <dbReference type="ChEBI" id="CHEBI:30616"/>
        <dbReference type="ChEBI" id="CHEBI:61977"/>
        <dbReference type="ChEBI" id="CHEBI:456216"/>
        <dbReference type="EC" id="2.7.11.1"/>
    </reaction>
</comment>
<keyword evidence="7" id="KW-0723">Serine/threonine-protein kinase</keyword>
<dbReference type="InterPro" id="IPR017441">
    <property type="entry name" value="Protein_kinase_ATP_BS"/>
</dbReference>
<dbReference type="GO" id="GO:0005856">
    <property type="term" value="C:cytoskeleton"/>
    <property type="evidence" value="ECO:0007669"/>
    <property type="project" value="TreeGrafter"/>
</dbReference>
<dbReference type="InterPro" id="IPR002219">
    <property type="entry name" value="PKC_DAG/PE"/>
</dbReference>
<dbReference type="PROSITE" id="PS00479">
    <property type="entry name" value="ZF_DAG_PE_1"/>
    <property type="match status" value="1"/>
</dbReference>
<dbReference type="InterPro" id="IPR057529">
    <property type="entry name" value="MRCK/ROCK_PH"/>
</dbReference>
<dbReference type="PROSITE" id="PS51285">
    <property type="entry name" value="AGC_KINASE_CTER"/>
    <property type="match status" value="1"/>
</dbReference>
<accession>A0A8C5BEZ0</accession>